<feature type="region of interest" description="Disordered" evidence="9">
    <location>
        <begin position="485"/>
        <end position="568"/>
    </location>
</feature>
<proteinExistence type="inferred from homology"/>
<name>A0A0C3KWR8_9AGAM</name>
<evidence type="ECO:0000256" key="4">
    <source>
        <dbReference type="ARBA" id="ARBA00022741"/>
    </source>
</evidence>
<evidence type="ECO:0000256" key="9">
    <source>
        <dbReference type="SAM" id="MobiDB-lite"/>
    </source>
</evidence>
<dbReference type="InterPro" id="IPR008271">
    <property type="entry name" value="Ser/Thr_kinase_AS"/>
</dbReference>
<dbReference type="InterPro" id="IPR050117">
    <property type="entry name" value="MAPK"/>
</dbReference>
<feature type="compositionally biased region" description="Acidic residues" evidence="9">
    <location>
        <begin position="441"/>
        <end position="459"/>
    </location>
</feature>
<sequence>MTDTDKTTDTKELSVDSASTAPTSVTSTSEKQSTGRSRESTSNYASSSSGASRGRPRTRSELSNPLSKANLEKRGYHTFTVMGKDFHVDKRWKFVRELGQGAYGIVVLTQDSISGENVAIKQVTRVFEKKELAKRALREIVLLRHFNHHENITGLIDMDLLSPDFNEIYLFMEPMEADLHQIIRSGQALTNAHIQYFLYQILRGCKYIHSANVVHRDLKPGNLLVNADCELKICDLGLSRAFERSTMPNQGEESVSHLTEYVATRWYRAPEIMLSFKRYGTAIDVWSIGCILAELLGSKPIFKGKDYVDQLNLILKVLGTPEERTMQRIGSEKAQAYIRSLPFKPKTKMSDHFPNADPLAIDLLEKMLAFDPSDRITVVQALAHPYLEAYHEIGDEPEAPILTEKWNALEEIESDFEYRKAIWKEVYEFRLSVRSGAGGAGEDEMAEELGSEVSGDGDDEAESVEIVVQDADMPVEGQLVLPETALKPDLEQPTEATTTAVPSDPTETVTDTVERLTLVDSSALVDDADGPASPLATLPRTPLDPKPAAIPFPTTEDRPALHNRGRTA</sequence>
<evidence type="ECO:0000256" key="6">
    <source>
        <dbReference type="ARBA" id="ARBA00022840"/>
    </source>
</evidence>
<dbReference type="SUPFAM" id="SSF56112">
    <property type="entry name" value="Protein kinase-like (PK-like)"/>
    <property type="match status" value="1"/>
</dbReference>
<evidence type="ECO:0000256" key="1">
    <source>
        <dbReference type="ARBA" id="ARBA00012411"/>
    </source>
</evidence>
<evidence type="ECO:0000256" key="3">
    <source>
        <dbReference type="ARBA" id="ARBA00022679"/>
    </source>
</evidence>
<keyword evidence="6 7" id="KW-0067">ATP-binding</keyword>
<keyword evidence="4 7" id="KW-0547">Nucleotide-binding</keyword>
<dbReference type="PROSITE" id="PS00108">
    <property type="entry name" value="PROTEIN_KINASE_ST"/>
    <property type="match status" value="1"/>
</dbReference>
<dbReference type="Pfam" id="PF00069">
    <property type="entry name" value="Pkinase"/>
    <property type="match status" value="1"/>
</dbReference>
<dbReference type="PANTHER" id="PTHR24055">
    <property type="entry name" value="MITOGEN-ACTIVATED PROTEIN KINASE"/>
    <property type="match status" value="1"/>
</dbReference>
<dbReference type="GO" id="GO:0005524">
    <property type="term" value="F:ATP binding"/>
    <property type="evidence" value="ECO:0007669"/>
    <property type="project" value="UniProtKB-UniRule"/>
</dbReference>
<comment type="catalytic activity">
    <reaction evidence="8">
        <text>L-threonyl-[protein] + ATP = O-phospho-L-threonyl-[protein] + ADP + H(+)</text>
        <dbReference type="Rhea" id="RHEA:46608"/>
        <dbReference type="Rhea" id="RHEA-COMP:11060"/>
        <dbReference type="Rhea" id="RHEA-COMP:11605"/>
        <dbReference type="ChEBI" id="CHEBI:15378"/>
        <dbReference type="ChEBI" id="CHEBI:30013"/>
        <dbReference type="ChEBI" id="CHEBI:30616"/>
        <dbReference type="ChEBI" id="CHEBI:61977"/>
        <dbReference type="ChEBI" id="CHEBI:456216"/>
        <dbReference type="EC" id="2.7.11.24"/>
    </reaction>
</comment>
<keyword evidence="5 8" id="KW-0418">Kinase</keyword>
<feature type="compositionally biased region" description="Low complexity" evidence="9">
    <location>
        <begin position="15"/>
        <end position="29"/>
    </location>
</feature>
<dbReference type="InterPro" id="IPR017441">
    <property type="entry name" value="Protein_kinase_ATP_BS"/>
</dbReference>
<dbReference type="EMBL" id="KN823034">
    <property type="protein sequence ID" value="KIO25858.1"/>
    <property type="molecule type" value="Genomic_DNA"/>
</dbReference>
<dbReference type="InterPro" id="IPR003527">
    <property type="entry name" value="MAP_kinase_CS"/>
</dbReference>
<evidence type="ECO:0000313" key="11">
    <source>
        <dbReference type="EMBL" id="KIO25858.1"/>
    </source>
</evidence>
<comment type="cofactor">
    <cofactor evidence="8">
        <name>Mg(2+)</name>
        <dbReference type="ChEBI" id="CHEBI:18420"/>
    </cofactor>
</comment>
<dbReference type="OrthoDB" id="192887at2759"/>
<feature type="region of interest" description="Disordered" evidence="9">
    <location>
        <begin position="437"/>
        <end position="459"/>
    </location>
</feature>
<evidence type="ECO:0000256" key="7">
    <source>
        <dbReference type="PROSITE-ProRule" id="PRU10141"/>
    </source>
</evidence>
<comment type="similarity">
    <text evidence="8">Belongs to the protein kinase superfamily. Ser/Thr protein kinase family. MAP kinase subfamily.</text>
</comment>
<evidence type="ECO:0000313" key="12">
    <source>
        <dbReference type="Proteomes" id="UP000054248"/>
    </source>
</evidence>
<feature type="compositionally biased region" description="Low complexity" evidence="9">
    <location>
        <begin position="40"/>
        <end position="53"/>
    </location>
</feature>
<dbReference type="PROSITE" id="PS50011">
    <property type="entry name" value="PROTEIN_KINASE_DOM"/>
    <property type="match status" value="1"/>
</dbReference>
<organism evidence="11 12">
    <name type="scientific">Tulasnella calospora MUT 4182</name>
    <dbReference type="NCBI Taxonomy" id="1051891"/>
    <lineage>
        <taxon>Eukaryota</taxon>
        <taxon>Fungi</taxon>
        <taxon>Dikarya</taxon>
        <taxon>Basidiomycota</taxon>
        <taxon>Agaricomycotina</taxon>
        <taxon>Agaricomycetes</taxon>
        <taxon>Cantharellales</taxon>
        <taxon>Tulasnellaceae</taxon>
        <taxon>Tulasnella</taxon>
    </lineage>
</organism>
<keyword evidence="8" id="KW-0460">Magnesium</keyword>
<keyword evidence="3 8" id="KW-0808">Transferase</keyword>
<evidence type="ECO:0000256" key="2">
    <source>
        <dbReference type="ARBA" id="ARBA00022527"/>
    </source>
</evidence>
<gene>
    <name evidence="11" type="ORF">M407DRAFT_206616</name>
</gene>
<dbReference type="SMART" id="SM00220">
    <property type="entry name" value="S_TKc"/>
    <property type="match status" value="1"/>
</dbReference>
<reference evidence="12" key="2">
    <citation type="submission" date="2015-01" db="EMBL/GenBank/DDBJ databases">
        <title>Evolutionary Origins and Diversification of the Mycorrhizal Mutualists.</title>
        <authorList>
            <consortium name="DOE Joint Genome Institute"/>
            <consortium name="Mycorrhizal Genomics Consortium"/>
            <person name="Kohler A."/>
            <person name="Kuo A."/>
            <person name="Nagy L.G."/>
            <person name="Floudas D."/>
            <person name="Copeland A."/>
            <person name="Barry K.W."/>
            <person name="Cichocki N."/>
            <person name="Veneault-Fourrey C."/>
            <person name="LaButti K."/>
            <person name="Lindquist E.A."/>
            <person name="Lipzen A."/>
            <person name="Lundell T."/>
            <person name="Morin E."/>
            <person name="Murat C."/>
            <person name="Riley R."/>
            <person name="Ohm R."/>
            <person name="Sun H."/>
            <person name="Tunlid A."/>
            <person name="Henrissat B."/>
            <person name="Grigoriev I.V."/>
            <person name="Hibbett D.S."/>
            <person name="Martin F."/>
        </authorList>
    </citation>
    <scope>NUCLEOTIDE SEQUENCE [LARGE SCALE GENOMIC DNA]</scope>
    <source>
        <strain evidence="12">MUT 4182</strain>
    </source>
</reference>
<feature type="compositionally biased region" description="Polar residues" evidence="9">
    <location>
        <begin position="494"/>
        <end position="511"/>
    </location>
</feature>
<evidence type="ECO:0000256" key="8">
    <source>
        <dbReference type="RuleBase" id="RU361165"/>
    </source>
</evidence>
<feature type="compositionally biased region" description="Basic and acidic residues" evidence="9">
    <location>
        <begin position="1"/>
        <end position="14"/>
    </location>
</feature>
<keyword evidence="12" id="KW-1185">Reference proteome</keyword>
<comment type="activity regulation">
    <text evidence="8">Activated by threonine and tyrosine phosphorylation.</text>
</comment>
<evidence type="ECO:0000256" key="5">
    <source>
        <dbReference type="ARBA" id="ARBA00022777"/>
    </source>
</evidence>
<dbReference type="EC" id="2.7.11.24" evidence="1 8"/>
<reference evidence="11 12" key="1">
    <citation type="submission" date="2014-04" db="EMBL/GenBank/DDBJ databases">
        <authorList>
            <consortium name="DOE Joint Genome Institute"/>
            <person name="Kuo A."/>
            <person name="Girlanda M."/>
            <person name="Perotto S."/>
            <person name="Kohler A."/>
            <person name="Nagy L.G."/>
            <person name="Floudas D."/>
            <person name="Copeland A."/>
            <person name="Barry K.W."/>
            <person name="Cichocki N."/>
            <person name="Veneault-Fourrey C."/>
            <person name="LaButti K."/>
            <person name="Lindquist E.A."/>
            <person name="Lipzen A."/>
            <person name="Lundell T."/>
            <person name="Morin E."/>
            <person name="Murat C."/>
            <person name="Sun H."/>
            <person name="Tunlid A."/>
            <person name="Henrissat B."/>
            <person name="Grigoriev I.V."/>
            <person name="Hibbett D.S."/>
            <person name="Martin F."/>
            <person name="Nordberg H.P."/>
            <person name="Cantor M.N."/>
            <person name="Hua S.X."/>
        </authorList>
    </citation>
    <scope>NUCLEOTIDE SEQUENCE [LARGE SCALE GENOMIC DNA]</scope>
    <source>
        <strain evidence="11 12">MUT 4182</strain>
    </source>
</reference>
<dbReference type="Gene3D" id="3.30.200.20">
    <property type="entry name" value="Phosphorylase Kinase, domain 1"/>
    <property type="match status" value="1"/>
</dbReference>
<dbReference type="Gene3D" id="1.10.510.10">
    <property type="entry name" value="Transferase(Phosphotransferase) domain 1"/>
    <property type="match status" value="1"/>
</dbReference>
<dbReference type="STRING" id="1051891.A0A0C3KWR8"/>
<dbReference type="HOGENOM" id="CLU_000288_89_1_1"/>
<dbReference type="AlphaFoldDB" id="A0A0C3KWR8"/>
<accession>A0A0C3KWR8</accession>
<feature type="domain" description="Protein kinase" evidence="10">
    <location>
        <begin position="92"/>
        <end position="387"/>
    </location>
</feature>
<evidence type="ECO:0000259" key="10">
    <source>
        <dbReference type="PROSITE" id="PS50011"/>
    </source>
</evidence>
<dbReference type="InterPro" id="IPR011009">
    <property type="entry name" value="Kinase-like_dom_sf"/>
</dbReference>
<dbReference type="Proteomes" id="UP000054248">
    <property type="component" value="Unassembled WGS sequence"/>
</dbReference>
<dbReference type="GO" id="GO:0004707">
    <property type="term" value="F:MAP kinase activity"/>
    <property type="evidence" value="ECO:0007669"/>
    <property type="project" value="UniProtKB-EC"/>
</dbReference>
<feature type="binding site" evidence="7">
    <location>
        <position position="121"/>
    </location>
    <ligand>
        <name>ATP</name>
        <dbReference type="ChEBI" id="CHEBI:30616"/>
    </ligand>
</feature>
<feature type="region of interest" description="Disordered" evidence="9">
    <location>
        <begin position="1"/>
        <end position="67"/>
    </location>
</feature>
<dbReference type="InterPro" id="IPR000719">
    <property type="entry name" value="Prot_kinase_dom"/>
</dbReference>
<protein>
    <recommendedName>
        <fullName evidence="1 8">Mitogen-activated protein kinase</fullName>
        <ecNumber evidence="1 8">2.7.11.24</ecNumber>
    </recommendedName>
</protein>
<dbReference type="PROSITE" id="PS00107">
    <property type="entry name" value="PROTEIN_KINASE_ATP"/>
    <property type="match status" value="1"/>
</dbReference>
<dbReference type="PROSITE" id="PS01351">
    <property type="entry name" value="MAPK"/>
    <property type="match status" value="1"/>
</dbReference>
<dbReference type="FunFam" id="1.10.510.10:FF:000013">
    <property type="entry name" value="Mitogen-activated protein kinase"/>
    <property type="match status" value="1"/>
</dbReference>
<keyword evidence="2 8" id="KW-0723">Serine/threonine-protein kinase</keyword>